<sequence>MSTTALRDLESILKKDQIKTDEESLKYWGRDWTTYFDIKASAIVFPHSTADVVALVQWARQNKIALIPSGGRTGLSGAAVATQGEVVVSFDQMNKIKEFNSVDQTVVIEPGVVTEALQQFAHSKQLFYPVDFAARGSSQMGGNIATNAGGIKVVRYGLTRDWVVGLTVVTGTGEVLELNNGLVKNATGYDLRHLFIGSEGTLGFITEATIKLAANPPPMNVLVMGVTGLDAVMKIFAEFKTKTPLVAFEMFSDKALSKVLDSTGLSAPLATECPFYVLAEVETRNEQDQEHALGVFEKCLEEGWVLDGVISQSEVQAKTFWRYREDISESLAKYSPYKNDIAVAISKVPPFMEDLDQVLSKAYPNWEVVWFGHIGDGNLHINILRPEGMTKEEFVKECRKVDVMVFDAVKKYKGSISAEHGVGLTKKTFLNYTRSEAEIQLMRGIKKVFDPDNIINPGKVI</sequence>
<evidence type="ECO:0000256" key="4">
    <source>
        <dbReference type="ARBA" id="ARBA00022827"/>
    </source>
</evidence>
<dbReference type="Proteomes" id="UP000010074">
    <property type="component" value="Chromosome"/>
</dbReference>
<feature type="domain" description="FAD-binding PCMH-type" evidence="6">
    <location>
        <begin position="36"/>
        <end position="215"/>
    </location>
</feature>
<dbReference type="STRING" id="1069642.Bdt_2826"/>
<evidence type="ECO:0000256" key="5">
    <source>
        <dbReference type="ARBA" id="ARBA00023002"/>
    </source>
</evidence>
<protein>
    <submittedName>
        <fullName evidence="7">Oxidoreductase</fullName>
    </submittedName>
</protein>
<dbReference type="InterPro" id="IPR016164">
    <property type="entry name" value="FAD-linked_Oxase-like_C"/>
</dbReference>
<comment type="similarity">
    <text evidence="2">Belongs to the FAD-binding oxidoreductase/transferase type 4 family.</text>
</comment>
<name>K7ZGI1_BDEBC</name>
<evidence type="ECO:0000313" key="8">
    <source>
        <dbReference type="Proteomes" id="UP000010074"/>
    </source>
</evidence>
<organism evidence="7 8">
    <name type="scientific">Bdellovibrio bacteriovorus str. Tiberius</name>
    <dbReference type="NCBI Taxonomy" id="1069642"/>
    <lineage>
        <taxon>Bacteria</taxon>
        <taxon>Pseudomonadati</taxon>
        <taxon>Bdellovibrionota</taxon>
        <taxon>Bdellovibrionia</taxon>
        <taxon>Bdellovibrionales</taxon>
        <taxon>Pseudobdellovibrionaceae</taxon>
        <taxon>Bdellovibrio</taxon>
    </lineage>
</organism>
<dbReference type="Gene3D" id="1.10.45.10">
    <property type="entry name" value="Vanillyl-alcohol Oxidase, Chain A, domain 4"/>
    <property type="match status" value="1"/>
</dbReference>
<dbReference type="RefSeq" id="WP_015091935.1">
    <property type="nucleotide sequence ID" value="NC_019567.1"/>
</dbReference>
<dbReference type="InterPro" id="IPR016171">
    <property type="entry name" value="Vanillyl_alc_oxidase_C-sub2"/>
</dbReference>
<dbReference type="KEGG" id="bbat:Bdt_2826"/>
<evidence type="ECO:0000259" key="6">
    <source>
        <dbReference type="PROSITE" id="PS51387"/>
    </source>
</evidence>
<dbReference type="FunFam" id="3.30.465.10:FF:000025">
    <property type="entry name" value="FAD-binding oxidoreductase"/>
    <property type="match status" value="1"/>
</dbReference>
<dbReference type="PROSITE" id="PS51387">
    <property type="entry name" value="FAD_PCMH"/>
    <property type="match status" value="1"/>
</dbReference>
<dbReference type="PANTHER" id="PTHR43716:SF1">
    <property type="entry name" value="D-2-HYDROXYGLUTARATE DEHYDROGENASE, MITOCHONDRIAL"/>
    <property type="match status" value="1"/>
</dbReference>
<keyword evidence="4" id="KW-0274">FAD</keyword>
<dbReference type="InterPro" id="IPR006094">
    <property type="entry name" value="Oxid_FAD_bind_N"/>
</dbReference>
<evidence type="ECO:0000256" key="3">
    <source>
        <dbReference type="ARBA" id="ARBA00022630"/>
    </source>
</evidence>
<dbReference type="InterPro" id="IPR016166">
    <property type="entry name" value="FAD-bd_PCMH"/>
</dbReference>
<keyword evidence="5" id="KW-0560">Oxidoreductase</keyword>
<dbReference type="HOGENOM" id="CLU_017779_9_2_7"/>
<dbReference type="OrthoDB" id="5287953at2"/>
<dbReference type="PANTHER" id="PTHR43716">
    <property type="entry name" value="D-2-HYDROXYGLUTARATE DEHYDROGENASE, MITOCHONDRIAL"/>
    <property type="match status" value="1"/>
</dbReference>
<dbReference type="InterPro" id="IPR004113">
    <property type="entry name" value="FAD-bd_oxidored_4_C"/>
</dbReference>
<comment type="cofactor">
    <cofactor evidence="1">
        <name>FAD</name>
        <dbReference type="ChEBI" id="CHEBI:57692"/>
    </cofactor>
</comment>
<dbReference type="InterPro" id="IPR016167">
    <property type="entry name" value="FAD-bd_PCMH_sub1"/>
</dbReference>
<dbReference type="InterPro" id="IPR036318">
    <property type="entry name" value="FAD-bd_PCMH-like_sf"/>
</dbReference>
<proteinExistence type="inferred from homology"/>
<dbReference type="Gene3D" id="3.30.70.2190">
    <property type="match status" value="1"/>
</dbReference>
<dbReference type="FunFam" id="1.10.45.10:FF:000001">
    <property type="entry name" value="D-lactate dehydrogenase mitochondrial"/>
    <property type="match status" value="1"/>
</dbReference>
<dbReference type="PATRIC" id="fig|1069642.3.peg.2797"/>
<dbReference type="EMBL" id="CP002930">
    <property type="protein sequence ID" value="AFY02507.1"/>
    <property type="molecule type" value="Genomic_DNA"/>
</dbReference>
<gene>
    <name evidence="7" type="ORF">Bdt_2826</name>
</gene>
<dbReference type="Pfam" id="PF01565">
    <property type="entry name" value="FAD_binding_4"/>
    <property type="match status" value="1"/>
</dbReference>
<dbReference type="InterPro" id="IPR016169">
    <property type="entry name" value="FAD-bd_PCMH_sub2"/>
</dbReference>
<dbReference type="Pfam" id="PF02913">
    <property type="entry name" value="FAD-oxidase_C"/>
    <property type="match status" value="1"/>
</dbReference>
<dbReference type="GO" id="GO:0016491">
    <property type="term" value="F:oxidoreductase activity"/>
    <property type="evidence" value="ECO:0007669"/>
    <property type="project" value="UniProtKB-KW"/>
</dbReference>
<evidence type="ECO:0000313" key="7">
    <source>
        <dbReference type="EMBL" id="AFY02507.1"/>
    </source>
</evidence>
<dbReference type="GO" id="GO:0071949">
    <property type="term" value="F:FAD binding"/>
    <property type="evidence" value="ECO:0007669"/>
    <property type="project" value="InterPro"/>
</dbReference>
<dbReference type="Gene3D" id="3.30.70.2740">
    <property type="match status" value="1"/>
</dbReference>
<dbReference type="GO" id="GO:0022904">
    <property type="term" value="P:respiratory electron transport chain"/>
    <property type="evidence" value="ECO:0007669"/>
    <property type="project" value="TreeGrafter"/>
</dbReference>
<evidence type="ECO:0000256" key="2">
    <source>
        <dbReference type="ARBA" id="ARBA00008000"/>
    </source>
</evidence>
<dbReference type="AlphaFoldDB" id="K7ZGI1"/>
<accession>K7ZGI1</accession>
<dbReference type="SUPFAM" id="SSF55103">
    <property type="entry name" value="FAD-linked oxidases, C-terminal domain"/>
    <property type="match status" value="1"/>
</dbReference>
<keyword evidence="3" id="KW-0285">Flavoprotein</keyword>
<reference evidence="7 8" key="1">
    <citation type="journal article" date="2012" name="BMC Genomics">
        <title>Genome analysis of a simultaneously predatory and prey-independent, novel Bdellovibrio bacteriovorus from the River Tiber, supports in silico predictions of both ancient and recent lateral gene transfer from diverse bacteria.</title>
        <authorList>
            <person name="Hobley L."/>
            <person name="Lerner T.R."/>
            <person name="Williams L.E."/>
            <person name="Lambert C."/>
            <person name="Till R."/>
            <person name="Milner D.S."/>
            <person name="Basford S.M."/>
            <person name="Capeness M.J."/>
            <person name="Fenton A.K."/>
            <person name="Atterbury R.J."/>
            <person name="Harris M.A."/>
            <person name="Sockett R.E."/>
        </authorList>
    </citation>
    <scope>NUCLEOTIDE SEQUENCE [LARGE SCALE GENOMIC DNA]</scope>
    <source>
        <strain evidence="7 8">Tiberius</strain>
    </source>
</reference>
<evidence type="ECO:0000256" key="1">
    <source>
        <dbReference type="ARBA" id="ARBA00001974"/>
    </source>
</evidence>
<dbReference type="SUPFAM" id="SSF56176">
    <property type="entry name" value="FAD-binding/transporter-associated domain-like"/>
    <property type="match status" value="1"/>
</dbReference>
<dbReference type="Gene3D" id="3.30.43.10">
    <property type="entry name" value="Uridine Diphospho-n-acetylenolpyruvylglucosamine Reductase, domain 2"/>
    <property type="match status" value="1"/>
</dbReference>
<dbReference type="Gene3D" id="3.30.465.10">
    <property type="match status" value="1"/>
</dbReference>
<dbReference type="InterPro" id="IPR051264">
    <property type="entry name" value="FAD-oxidored/transferase_4"/>
</dbReference>